<dbReference type="OrthoDB" id="3192572at2"/>
<comment type="caution">
    <text evidence="2">The sequence shown here is derived from an EMBL/GenBank/DDBJ whole genome shotgun (WGS) entry which is preliminary data.</text>
</comment>
<dbReference type="Gene3D" id="1.10.1790.10">
    <property type="entry name" value="PRD domain"/>
    <property type="match status" value="1"/>
</dbReference>
<dbReference type="Proteomes" id="UP000237749">
    <property type="component" value="Unassembled WGS sequence"/>
</dbReference>
<sequence length="119" mass="13563">MNLNELLMERLNILEENHVICKEAASFSKIAVVHILAEIPDLEESKAVMFITHLAMAVQRILSGEDETALDSEVLKSVMDEPVFRQAQELRDELLQETEIQFPQSEKDFLAVHLCNLLT</sequence>
<dbReference type="Pfam" id="PF00874">
    <property type="entry name" value="PRD"/>
    <property type="match status" value="1"/>
</dbReference>
<dbReference type="SUPFAM" id="SSF63520">
    <property type="entry name" value="PTS-regulatory domain, PRD"/>
    <property type="match status" value="1"/>
</dbReference>
<dbReference type="InterPro" id="IPR036634">
    <property type="entry name" value="PRD_sf"/>
</dbReference>
<evidence type="ECO:0000259" key="1">
    <source>
        <dbReference type="PROSITE" id="PS51372"/>
    </source>
</evidence>
<name>A0A2S6HR38_9FIRM</name>
<dbReference type="EMBL" id="PTJA01000007">
    <property type="protein sequence ID" value="PPK80098.1"/>
    <property type="molecule type" value="Genomic_DNA"/>
</dbReference>
<gene>
    <name evidence="2" type="ORF">BXY41_10726</name>
</gene>
<dbReference type="RefSeq" id="WP_104437436.1">
    <property type="nucleotide sequence ID" value="NZ_PTJA01000007.1"/>
</dbReference>
<accession>A0A2S6HR38</accession>
<proteinExistence type="predicted"/>
<feature type="domain" description="PRD" evidence="1">
    <location>
        <begin position="15"/>
        <end position="119"/>
    </location>
</feature>
<reference evidence="2 3" key="1">
    <citation type="submission" date="2018-02" db="EMBL/GenBank/DDBJ databases">
        <title>Genomic Encyclopedia of Archaeal and Bacterial Type Strains, Phase II (KMG-II): from individual species to whole genera.</title>
        <authorList>
            <person name="Goeker M."/>
        </authorList>
    </citation>
    <scope>NUCLEOTIDE SEQUENCE [LARGE SCALE GENOMIC DNA]</scope>
    <source>
        <strain evidence="2 3">DSM 3808</strain>
    </source>
</reference>
<evidence type="ECO:0000313" key="3">
    <source>
        <dbReference type="Proteomes" id="UP000237749"/>
    </source>
</evidence>
<dbReference type="InterPro" id="IPR011608">
    <property type="entry name" value="PRD"/>
</dbReference>
<organism evidence="2 3">
    <name type="scientific">Lacrimispora xylanisolvens</name>
    <dbReference type="NCBI Taxonomy" id="384636"/>
    <lineage>
        <taxon>Bacteria</taxon>
        <taxon>Bacillati</taxon>
        <taxon>Bacillota</taxon>
        <taxon>Clostridia</taxon>
        <taxon>Lachnospirales</taxon>
        <taxon>Lachnospiraceae</taxon>
        <taxon>Lacrimispora</taxon>
    </lineage>
</organism>
<protein>
    <submittedName>
        <fullName evidence="2">PRD domain-containing protein</fullName>
    </submittedName>
</protein>
<evidence type="ECO:0000313" key="2">
    <source>
        <dbReference type="EMBL" id="PPK80098.1"/>
    </source>
</evidence>
<dbReference type="GO" id="GO:0006355">
    <property type="term" value="P:regulation of DNA-templated transcription"/>
    <property type="evidence" value="ECO:0007669"/>
    <property type="project" value="InterPro"/>
</dbReference>
<keyword evidence="3" id="KW-1185">Reference proteome</keyword>
<dbReference type="AlphaFoldDB" id="A0A2S6HR38"/>
<dbReference type="PROSITE" id="PS51372">
    <property type="entry name" value="PRD_2"/>
    <property type="match status" value="1"/>
</dbReference>